<dbReference type="SUPFAM" id="SSF46785">
    <property type="entry name" value="Winged helix' DNA-binding domain"/>
    <property type="match status" value="1"/>
</dbReference>
<evidence type="ECO:0000259" key="4">
    <source>
        <dbReference type="PROSITE" id="PS50987"/>
    </source>
</evidence>
<dbReference type="Gene3D" id="1.10.10.10">
    <property type="entry name" value="Winged helix-like DNA-binding domain superfamily/Winged helix DNA-binding domain"/>
    <property type="match status" value="1"/>
</dbReference>
<proteinExistence type="predicted"/>
<reference evidence="5" key="1">
    <citation type="submission" date="2022-10" db="EMBL/GenBank/DDBJ databases">
        <authorList>
            <person name="Koch H."/>
        </authorList>
    </citation>
    <scope>NUCLEOTIDE SEQUENCE</scope>
    <source>
        <strain evidence="5">DNF</strain>
    </source>
</reference>
<dbReference type="PANTHER" id="PTHR43132">
    <property type="entry name" value="ARSENICAL RESISTANCE OPERON REPRESSOR ARSR-RELATED"/>
    <property type="match status" value="1"/>
</dbReference>
<keyword evidence="3" id="KW-0804">Transcription</keyword>
<accession>A0AA86MZD8</accession>
<dbReference type="InterPro" id="IPR036390">
    <property type="entry name" value="WH_DNA-bd_sf"/>
</dbReference>
<dbReference type="GO" id="GO:0003677">
    <property type="term" value="F:DNA binding"/>
    <property type="evidence" value="ECO:0007669"/>
    <property type="project" value="UniProtKB-KW"/>
</dbReference>
<feature type="domain" description="HTH arsR-type" evidence="4">
    <location>
        <begin position="7"/>
        <end position="100"/>
    </location>
</feature>
<keyword evidence="6" id="KW-1185">Reference proteome</keyword>
<dbReference type="PRINTS" id="PR00778">
    <property type="entry name" value="HTHARSR"/>
</dbReference>
<evidence type="ECO:0000256" key="3">
    <source>
        <dbReference type="ARBA" id="ARBA00023163"/>
    </source>
</evidence>
<dbReference type="AlphaFoldDB" id="A0AA86MZD8"/>
<dbReference type="RefSeq" id="WP_213041709.1">
    <property type="nucleotide sequence ID" value="NZ_OX365700.1"/>
</dbReference>
<gene>
    <name evidence="5" type="ORF">DNFV4_02179</name>
</gene>
<dbReference type="Proteomes" id="UP001179121">
    <property type="component" value="Chromosome"/>
</dbReference>
<dbReference type="GO" id="GO:0003700">
    <property type="term" value="F:DNA-binding transcription factor activity"/>
    <property type="evidence" value="ECO:0007669"/>
    <property type="project" value="InterPro"/>
</dbReference>
<dbReference type="SMART" id="SM00418">
    <property type="entry name" value="HTH_ARSR"/>
    <property type="match status" value="1"/>
</dbReference>
<dbReference type="CDD" id="cd00090">
    <property type="entry name" value="HTH_ARSR"/>
    <property type="match status" value="1"/>
</dbReference>
<evidence type="ECO:0000313" key="6">
    <source>
        <dbReference type="Proteomes" id="UP001179121"/>
    </source>
</evidence>
<keyword evidence="1" id="KW-0805">Transcription regulation</keyword>
<dbReference type="InterPro" id="IPR051011">
    <property type="entry name" value="Metal_resp_trans_reg"/>
</dbReference>
<keyword evidence="2" id="KW-0238">DNA-binding</keyword>
<dbReference type="PROSITE" id="PS50987">
    <property type="entry name" value="HTH_ARSR_2"/>
    <property type="match status" value="1"/>
</dbReference>
<dbReference type="InterPro" id="IPR036388">
    <property type="entry name" value="WH-like_DNA-bd_sf"/>
</dbReference>
<evidence type="ECO:0000256" key="1">
    <source>
        <dbReference type="ARBA" id="ARBA00023015"/>
    </source>
</evidence>
<dbReference type="PANTHER" id="PTHR43132:SF2">
    <property type="entry name" value="ARSENICAL RESISTANCE OPERON REPRESSOR ARSR-RELATED"/>
    <property type="match status" value="1"/>
</dbReference>
<sequence>MKPASPGDMLTADQCATILKALADHTRLRILESLLIEEKCVTELVRQLRCPQPHISHHLRILRDAGLIEGLRDGKQVCYRILPRVQRVLANRQGRALNFGCCELRFPEMVLAGMGHTR</sequence>
<protein>
    <submittedName>
        <fullName evidence="5">HTH arsR-type domain-containing protein</fullName>
    </submittedName>
</protein>
<dbReference type="KEGG" id="nti:DNFV4_02179"/>
<name>A0AA86MZD8_9BACT</name>
<organism evidence="5 6">
    <name type="scientific">Nitrospira tepida</name>
    <dbReference type="NCBI Taxonomy" id="2973512"/>
    <lineage>
        <taxon>Bacteria</taxon>
        <taxon>Pseudomonadati</taxon>
        <taxon>Nitrospirota</taxon>
        <taxon>Nitrospiria</taxon>
        <taxon>Nitrospirales</taxon>
        <taxon>Nitrospiraceae</taxon>
        <taxon>Nitrospira</taxon>
    </lineage>
</organism>
<dbReference type="NCBIfam" id="NF033788">
    <property type="entry name" value="HTH_metalloreg"/>
    <property type="match status" value="1"/>
</dbReference>
<dbReference type="InterPro" id="IPR001845">
    <property type="entry name" value="HTH_ArsR_DNA-bd_dom"/>
</dbReference>
<dbReference type="InterPro" id="IPR011991">
    <property type="entry name" value="ArsR-like_HTH"/>
</dbReference>
<dbReference type="Pfam" id="PF01022">
    <property type="entry name" value="HTH_5"/>
    <property type="match status" value="1"/>
</dbReference>
<dbReference type="EMBL" id="OX365700">
    <property type="protein sequence ID" value="CAI4031760.1"/>
    <property type="molecule type" value="Genomic_DNA"/>
</dbReference>
<evidence type="ECO:0000256" key="2">
    <source>
        <dbReference type="ARBA" id="ARBA00023125"/>
    </source>
</evidence>
<evidence type="ECO:0000313" key="5">
    <source>
        <dbReference type="EMBL" id="CAI4031760.1"/>
    </source>
</evidence>